<dbReference type="AlphaFoldDB" id="A0A0D2ICN9"/>
<feature type="signal peptide" evidence="1">
    <location>
        <begin position="1"/>
        <end position="27"/>
    </location>
</feature>
<dbReference type="GeneID" id="27714951"/>
<organism evidence="2 3">
    <name type="scientific">Fonsecaea multimorphosa CBS 102226</name>
    <dbReference type="NCBI Taxonomy" id="1442371"/>
    <lineage>
        <taxon>Eukaryota</taxon>
        <taxon>Fungi</taxon>
        <taxon>Dikarya</taxon>
        <taxon>Ascomycota</taxon>
        <taxon>Pezizomycotina</taxon>
        <taxon>Eurotiomycetes</taxon>
        <taxon>Chaetothyriomycetidae</taxon>
        <taxon>Chaetothyriales</taxon>
        <taxon>Herpotrichiellaceae</taxon>
        <taxon>Fonsecaea</taxon>
    </lineage>
</organism>
<keyword evidence="1" id="KW-0732">Signal</keyword>
<dbReference type="VEuPathDB" id="FungiDB:Z520_09205"/>
<dbReference type="RefSeq" id="XP_016629019.1">
    <property type="nucleotide sequence ID" value="XM_016779700.1"/>
</dbReference>
<proteinExistence type="predicted"/>
<keyword evidence="3" id="KW-1185">Reference proteome</keyword>
<accession>A0A0D2ICN9</accession>
<feature type="chain" id="PRO_5002243970" evidence="1">
    <location>
        <begin position="28"/>
        <end position="788"/>
    </location>
</feature>
<reference evidence="2 3" key="1">
    <citation type="submission" date="2015-01" db="EMBL/GenBank/DDBJ databases">
        <title>The Genome Sequence of Fonsecaea multimorphosa CBS 102226.</title>
        <authorList>
            <consortium name="The Broad Institute Genomics Platform"/>
            <person name="Cuomo C."/>
            <person name="de Hoog S."/>
            <person name="Gorbushina A."/>
            <person name="Stielow B."/>
            <person name="Teixiera M."/>
            <person name="Abouelleil A."/>
            <person name="Chapman S.B."/>
            <person name="Priest M."/>
            <person name="Young S.K."/>
            <person name="Wortman J."/>
            <person name="Nusbaum C."/>
            <person name="Birren B."/>
        </authorList>
    </citation>
    <scope>NUCLEOTIDE SEQUENCE [LARGE SCALE GENOMIC DNA]</scope>
    <source>
        <strain evidence="2 3">CBS 102226</strain>
    </source>
</reference>
<evidence type="ECO:0000313" key="2">
    <source>
        <dbReference type="EMBL" id="KIX94896.1"/>
    </source>
</evidence>
<sequence>MATTTTWDAIVFVVTYACAVFLTIVDAQSCGNMTTTVSVVKTITETVPWISGPLTVTMTESIVDGFNFTHVSGTTFPGVIPAIATVTDTITVGNDTSAQSTSVVESPRSGSAITLTSTTKFTSYVNNTASATVPAVSSGASGNFTRASVPGSLTLTFPITTASPACAFGLPNGTCGGGSFISATEPSTLNLTSTLTITSTTHLDTITSVALPTTAVNTPRPFFVNSTFETSFPSTALPLSSAMSVPTSASDSITVNHTGSSTSTRTTTTLTTVTLSKTSAAVSAINSTLDSDTLMLATTTTTSTVEPIVSVLSIASSFLGNASSVIATKTVGTTTTATPLETVLSAASSILGEATSEIASKTAGADITTTTVYTTIEATETASSSGMTFTETVSVYVDTTTTSVVVDNTGAAIDLSSTTTISSMDSATTILPSMTTVGVPLSSVVMASESLNASTFTTPSNESISLPVVSASSASGFQASASISLYTPTMTGAASSLRAPRVFGLVARFLMVLDLVKPQTLVRAAVPGLPQPEPETAPLPPSLTITPNVSASVSVSFTTLPCNCTAYLNETASILGAANSTIWLTTTVQRTLTVITTLTTQVPGAHPANSSSTAIPATATVLPAPAPAPTVVSGTSSLTEKPSTTDVVGVTITTPASLVGNITITLGTPNTTIIPAVESMPVPVHTTAMSIPFPNSTTISMANVNASIANATTMTVNSSTTVHPTVTSFFPSSHVTNNPTGIETRTTRTTFTATPSTVTTSSSSEVTRLTVHTVTALLLVAVTAWFVL</sequence>
<gene>
    <name evidence="2" type="ORF">Z520_09205</name>
</gene>
<evidence type="ECO:0000313" key="3">
    <source>
        <dbReference type="Proteomes" id="UP000053411"/>
    </source>
</evidence>
<dbReference type="OrthoDB" id="4161666at2759"/>
<dbReference type="EMBL" id="KN848084">
    <property type="protein sequence ID" value="KIX94896.1"/>
    <property type="molecule type" value="Genomic_DNA"/>
</dbReference>
<evidence type="ECO:0000256" key="1">
    <source>
        <dbReference type="SAM" id="SignalP"/>
    </source>
</evidence>
<protein>
    <submittedName>
        <fullName evidence="2">Uncharacterized protein</fullName>
    </submittedName>
</protein>
<dbReference type="Proteomes" id="UP000053411">
    <property type="component" value="Unassembled WGS sequence"/>
</dbReference>
<name>A0A0D2ICN9_9EURO</name>
<dbReference type="STRING" id="1442371.A0A0D2ICN9"/>